<feature type="compositionally biased region" description="Basic and acidic residues" evidence="1">
    <location>
        <begin position="34"/>
        <end position="69"/>
    </location>
</feature>
<name>A0A239A8G9_9BACT</name>
<gene>
    <name evidence="2" type="ORF">SAMN04488503_1877</name>
</gene>
<evidence type="ECO:0000313" key="2">
    <source>
        <dbReference type="EMBL" id="SNR91344.1"/>
    </source>
</evidence>
<sequence length="157" mass="16423">MEGVNTLMPIAVKTGMGVLSSAIKEGVAGGNDAVEDRAKAAEAQARRQAEAEARSARQQVRELREDGQRKSARARVAAANSGLTLSGSSLLNLEALEHDSLEQVGRVADESALRVQGLLDAGAEQARSIRLSGRSASSRDGGLGSLLRMGSQSVRAW</sequence>
<evidence type="ECO:0000256" key="1">
    <source>
        <dbReference type="SAM" id="MobiDB-lite"/>
    </source>
</evidence>
<dbReference type="RefSeq" id="WP_143337340.1">
    <property type="nucleotide sequence ID" value="NZ_FZOC01000003.1"/>
</dbReference>
<protein>
    <submittedName>
        <fullName evidence="2">Uncharacterized protein</fullName>
    </submittedName>
</protein>
<proteinExistence type="predicted"/>
<keyword evidence="3" id="KW-1185">Reference proteome</keyword>
<dbReference type="Proteomes" id="UP000198324">
    <property type="component" value="Unassembled WGS sequence"/>
</dbReference>
<reference evidence="2 3" key="1">
    <citation type="submission" date="2017-06" db="EMBL/GenBank/DDBJ databases">
        <authorList>
            <person name="Kim H.J."/>
            <person name="Triplett B.A."/>
        </authorList>
    </citation>
    <scope>NUCLEOTIDE SEQUENCE [LARGE SCALE GENOMIC DNA]</scope>
    <source>
        <strain evidence="2 3">DSM 13116</strain>
    </source>
</reference>
<dbReference type="AlphaFoldDB" id="A0A239A8G9"/>
<organism evidence="2 3">
    <name type="scientific">Humidesulfovibrio mexicanus</name>
    <dbReference type="NCBI Taxonomy" id="147047"/>
    <lineage>
        <taxon>Bacteria</taxon>
        <taxon>Pseudomonadati</taxon>
        <taxon>Thermodesulfobacteriota</taxon>
        <taxon>Desulfovibrionia</taxon>
        <taxon>Desulfovibrionales</taxon>
        <taxon>Desulfovibrionaceae</taxon>
        <taxon>Humidesulfovibrio</taxon>
    </lineage>
</organism>
<accession>A0A239A8G9</accession>
<feature type="region of interest" description="Disordered" evidence="1">
    <location>
        <begin position="28"/>
        <end position="79"/>
    </location>
</feature>
<evidence type="ECO:0000313" key="3">
    <source>
        <dbReference type="Proteomes" id="UP000198324"/>
    </source>
</evidence>
<dbReference type="EMBL" id="FZOC01000003">
    <property type="protein sequence ID" value="SNR91344.1"/>
    <property type="molecule type" value="Genomic_DNA"/>
</dbReference>